<proteinExistence type="predicted"/>
<organism evidence="1 2">
    <name type="scientific">Cerrena zonata</name>
    <dbReference type="NCBI Taxonomy" id="2478898"/>
    <lineage>
        <taxon>Eukaryota</taxon>
        <taxon>Fungi</taxon>
        <taxon>Dikarya</taxon>
        <taxon>Basidiomycota</taxon>
        <taxon>Agaricomycotina</taxon>
        <taxon>Agaricomycetes</taxon>
        <taxon>Polyporales</taxon>
        <taxon>Cerrenaceae</taxon>
        <taxon>Cerrena</taxon>
    </lineage>
</organism>
<dbReference type="AlphaFoldDB" id="A0AAW0G6S9"/>
<evidence type="ECO:0000313" key="2">
    <source>
        <dbReference type="Proteomes" id="UP001385951"/>
    </source>
</evidence>
<protein>
    <recommendedName>
        <fullName evidence="3">Serine hydrolase FSH domain-containing protein</fullName>
    </recommendedName>
</protein>
<dbReference type="Proteomes" id="UP001385951">
    <property type="component" value="Unassembled WGS sequence"/>
</dbReference>
<dbReference type="EMBL" id="JASBNA010000009">
    <property type="protein sequence ID" value="KAK7689053.1"/>
    <property type="molecule type" value="Genomic_DNA"/>
</dbReference>
<accession>A0AAW0G6S9</accession>
<dbReference type="SUPFAM" id="SSF53474">
    <property type="entry name" value="alpha/beta-Hydrolases"/>
    <property type="match status" value="1"/>
</dbReference>
<dbReference type="InterPro" id="IPR029058">
    <property type="entry name" value="AB_hydrolase_fold"/>
</dbReference>
<keyword evidence="2" id="KW-1185">Reference proteome</keyword>
<gene>
    <name evidence="1" type="ORF">QCA50_007744</name>
</gene>
<evidence type="ECO:0000313" key="1">
    <source>
        <dbReference type="EMBL" id="KAK7689053.1"/>
    </source>
</evidence>
<dbReference type="Gene3D" id="3.40.50.1820">
    <property type="entry name" value="alpha/beta hydrolase"/>
    <property type="match status" value="1"/>
</dbReference>
<name>A0AAW0G6S9_9APHY</name>
<reference evidence="1 2" key="1">
    <citation type="submission" date="2022-09" db="EMBL/GenBank/DDBJ databases">
        <authorList>
            <person name="Palmer J.M."/>
        </authorList>
    </citation>
    <scope>NUCLEOTIDE SEQUENCE [LARGE SCALE GENOMIC DNA]</scope>
    <source>
        <strain evidence="1 2">DSM 7382</strain>
    </source>
</reference>
<comment type="caution">
    <text evidence="1">The sequence shown here is derived from an EMBL/GenBank/DDBJ whole genome shotgun (WGS) entry which is preliminary data.</text>
</comment>
<evidence type="ECO:0008006" key="3">
    <source>
        <dbReference type="Google" id="ProtNLM"/>
    </source>
</evidence>
<sequence>MKKVLGKLRKPIAAREWQWPSREAAEEAVRNTLPWKTWDEDIRKTFMECGMVHSFRGSELKVPAFIDAIGYSRLDRDLTWTDNGPALSLAEAYYQLPEVCKAVPVHFIYGGLQDFVPRRVYTNVIKNCGAHVQTVHEVVGGHLIIHENPRGCAEALRTALLHTSVIAKM</sequence>